<reference evidence="2 3" key="1">
    <citation type="journal article" date="2021" name="Arch. Microbiol.">
        <title>Harenicola maris gen. nov., sp. nov. isolated from the Sea of Japan shallow sediments.</title>
        <authorList>
            <person name="Romanenko L.A."/>
            <person name="Kurilenko V.V."/>
            <person name="Chernysheva N.Y."/>
            <person name="Tekutyeva L.A."/>
            <person name="Velansky P.V."/>
            <person name="Svetashev V.I."/>
            <person name="Isaeva M.P."/>
        </authorList>
    </citation>
    <scope>NUCLEOTIDE SEQUENCE [LARGE SCALE GENOMIC DNA]</scope>
    <source>
        <strain evidence="2 3">KMM 3653</strain>
    </source>
</reference>
<feature type="domain" description="PIN" evidence="1">
    <location>
        <begin position="2"/>
        <end position="106"/>
    </location>
</feature>
<keyword evidence="3" id="KW-1185">Reference proteome</keyword>
<protein>
    <submittedName>
        <fullName evidence="2">PIN domain-containing protein</fullName>
    </submittedName>
</protein>
<gene>
    <name evidence="2" type="ORF">IV417_06895</name>
</gene>
<proteinExistence type="predicted"/>
<organism evidence="2 3">
    <name type="scientific">Harenicola maris</name>
    <dbReference type="NCBI Taxonomy" id="2841044"/>
    <lineage>
        <taxon>Bacteria</taxon>
        <taxon>Pseudomonadati</taxon>
        <taxon>Pseudomonadota</taxon>
        <taxon>Alphaproteobacteria</taxon>
        <taxon>Rhodobacterales</taxon>
        <taxon>Paracoccaceae</taxon>
        <taxon>Harenicola</taxon>
    </lineage>
</organism>
<comment type="caution">
    <text evidence="2">The sequence shown here is derived from an EMBL/GenBank/DDBJ whole genome shotgun (WGS) entry which is preliminary data.</text>
</comment>
<dbReference type="NCBIfam" id="NF046100">
    <property type="entry name" value="RSP_2648_fam_PIN"/>
    <property type="match status" value="1"/>
</dbReference>
<evidence type="ECO:0000259" key="1">
    <source>
        <dbReference type="Pfam" id="PF13470"/>
    </source>
</evidence>
<dbReference type="InterPro" id="IPR029060">
    <property type="entry name" value="PIN-like_dom_sf"/>
</dbReference>
<dbReference type="Proteomes" id="UP001315686">
    <property type="component" value="Unassembled WGS sequence"/>
</dbReference>
<dbReference type="EMBL" id="JADQAZ010000001">
    <property type="protein sequence ID" value="MBT0957106.1"/>
    <property type="molecule type" value="Genomic_DNA"/>
</dbReference>
<name>A0AAP2CP94_9RHOB</name>
<accession>A0AAP2CP94</accession>
<evidence type="ECO:0000313" key="3">
    <source>
        <dbReference type="Proteomes" id="UP001315686"/>
    </source>
</evidence>
<dbReference type="SUPFAM" id="SSF88723">
    <property type="entry name" value="PIN domain-like"/>
    <property type="match status" value="1"/>
</dbReference>
<dbReference type="Pfam" id="PF13470">
    <property type="entry name" value="PIN_3"/>
    <property type="match status" value="1"/>
</dbReference>
<dbReference type="AlphaFoldDB" id="A0AAP2CP94"/>
<dbReference type="InterPro" id="IPR002716">
    <property type="entry name" value="PIN_dom"/>
</dbReference>
<dbReference type="RefSeq" id="WP_327793282.1">
    <property type="nucleotide sequence ID" value="NZ_JADQAZ010000001.1"/>
</dbReference>
<evidence type="ECO:0000313" key="2">
    <source>
        <dbReference type="EMBL" id="MBT0957106.1"/>
    </source>
</evidence>
<sequence>MKVLIDACVLYPTVMREMVLGAAQQGLFEALWSERLLEEWRRAAARNGPAEQGEIEIAQTRLRFPKACVKPHPGLEARLWLPDENDIHVLAAAIHGSADVILTMNAKDFPRQILAEEGLSRSDPDAFLLGLYHAAPEAMTQVAEATLHTARRLSGEDWTMRKLMKKARMPRLGKALES</sequence>